<comment type="pathway">
    <text evidence="3 12">Amino-acid biosynthesis; L-tryptophan biosynthesis; L-tryptophan from chorismate: step 5/5.</text>
</comment>
<evidence type="ECO:0000256" key="1">
    <source>
        <dbReference type="ARBA" id="ARBA00001933"/>
    </source>
</evidence>
<keyword evidence="7 12" id="KW-0822">Tryptophan biosynthesis</keyword>
<comment type="cofactor">
    <cofactor evidence="1 12">
        <name>pyridoxal 5'-phosphate</name>
        <dbReference type="ChEBI" id="CHEBI:597326"/>
    </cofactor>
</comment>
<dbReference type="GO" id="GO:0005737">
    <property type="term" value="C:cytoplasm"/>
    <property type="evidence" value="ECO:0007669"/>
    <property type="project" value="TreeGrafter"/>
</dbReference>
<dbReference type="EMBL" id="JAGQDE010000001">
    <property type="protein sequence ID" value="MBQ0957573.1"/>
    <property type="molecule type" value="Genomic_DNA"/>
</dbReference>
<keyword evidence="6 12" id="KW-0028">Amino-acid biosynthesis</keyword>
<comment type="similarity">
    <text evidence="4 12">Belongs to the TrpB family.</text>
</comment>
<evidence type="ECO:0000256" key="7">
    <source>
        <dbReference type="ARBA" id="ARBA00022822"/>
    </source>
</evidence>
<dbReference type="HAMAP" id="MF_00133">
    <property type="entry name" value="Trp_synth_beta"/>
    <property type="match status" value="1"/>
</dbReference>
<dbReference type="InterPro" id="IPR023026">
    <property type="entry name" value="Trp_synth_beta/beta-like"/>
</dbReference>
<dbReference type="NCBIfam" id="NF009057">
    <property type="entry name" value="PRK12391.1"/>
    <property type="match status" value="1"/>
</dbReference>
<dbReference type="Pfam" id="PF00291">
    <property type="entry name" value="PALP"/>
    <property type="match status" value="1"/>
</dbReference>
<evidence type="ECO:0000256" key="12">
    <source>
        <dbReference type="HAMAP-Rule" id="MF_00133"/>
    </source>
</evidence>
<reference evidence="14" key="1">
    <citation type="submission" date="2021-04" db="EMBL/GenBank/DDBJ databases">
        <title>The genome sequence of Ideonella sp. 4Y11.</title>
        <authorList>
            <person name="Liu Y."/>
        </authorList>
    </citation>
    <scope>NUCLEOTIDE SEQUENCE</scope>
    <source>
        <strain evidence="14">4Y11</strain>
    </source>
</reference>
<dbReference type="InterPro" id="IPR006653">
    <property type="entry name" value="Trp_synth_b_CS"/>
</dbReference>
<keyword evidence="10 12" id="KW-0456">Lyase</keyword>
<dbReference type="GO" id="GO:0052684">
    <property type="term" value="F:L-serine hydro-lyase (adding indole, L-tryptophan-forming) activity"/>
    <property type="evidence" value="ECO:0007669"/>
    <property type="project" value="TreeGrafter"/>
</dbReference>
<feature type="modified residue" description="N6-(pyridoxal phosphate)lysine" evidence="12">
    <location>
        <position position="113"/>
    </location>
</feature>
<dbReference type="InterPro" id="IPR036052">
    <property type="entry name" value="TrpB-like_PALP_sf"/>
</dbReference>
<dbReference type="InterPro" id="IPR006316">
    <property type="entry name" value="Trp_synth_b-like"/>
</dbReference>
<gene>
    <name evidence="12" type="primary">trpB</name>
    <name evidence="14" type="ORF">KAK06_01260</name>
</gene>
<sequence length="454" mass="49065">MSDTIKYLLSEEQMPKDWYNLAADLPVPLPAVLHPGTLQPVGPDDLAPLFPMALIGQEVSTERYIEIPEPVRQVFRQWRPSPLHRARRLEEALGTPARIYYKYEGVSPAGSHKPNTAIPQAWYNQQAGIRKLTTETGAGQWGTSLSFAGALFGIEVQVFQVRVSYNQKPYRRAVMETYGATCVASPSELTQSGRAILAQRPDHPGSLGIAISEAVELAAQREDTKYALGSVLNHVLLHQTIIGQEAIAQLAMAGDDPDVVVGCTGGGSNFAGIAFPFIGLQLRGGRKRRIVAVEPAACPSLTRGKYAYDFGDTAHLTPLTKMHTLGSTFTPPGFHAGGLRYHGMAPMVSHCKELGLIEAVAYHQKACFEAGVTFARAEGIVPAPEANHAVKGAIEEALRCKREGKSEVILFNLCGHGHFDMAAYSDYFSGKLVDQDYDAAELAMALSGLPSVPA</sequence>
<evidence type="ECO:0000256" key="4">
    <source>
        <dbReference type="ARBA" id="ARBA00009982"/>
    </source>
</evidence>
<comment type="subunit">
    <text evidence="5 12">Tetramer of two alpha and two beta chains.</text>
</comment>
<proteinExistence type="inferred from homology"/>
<evidence type="ECO:0000256" key="5">
    <source>
        <dbReference type="ARBA" id="ARBA00011270"/>
    </source>
</evidence>
<dbReference type="Gene3D" id="3.40.50.1100">
    <property type="match status" value="2"/>
</dbReference>
<evidence type="ECO:0000259" key="13">
    <source>
        <dbReference type="Pfam" id="PF00291"/>
    </source>
</evidence>
<evidence type="ECO:0000256" key="10">
    <source>
        <dbReference type="ARBA" id="ARBA00023239"/>
    </source>
</evidence>
<evidence type="ECO:0000256" key="9">
    <source>
        <dbReference type="ARBA" id="ARBA00023141"/>
    </source>
</evidence>
<dbReference type="NCBIfam" id="TIGR01415">
    <property type="entry name" value="trpB_rel"/>
    <property type="match status" value="1"/>
</dbReference>
<dbReference type="EC" id="4.2.1.20" evidence="12"/>
<organism evidence="14 15">
    <name type="scientific">Ideonella aquatica</name>
    <dbReference type="NCBI Taxonomy" id="2824119"/>
    <lineage>
        <taxon>Bacteria</taxon>
        <taxon>Pseudomonadati</taxon>
        <taxon>Pseudomonadota</taxon>
        <taxon>Betaproteobacteria</taxon>
        <taxon>Burkholderiales</taxon>
        <taxon>Sphaerotilaceae</taxon>
        <taxon>Ideonella</taxon>
    </lineage>
</organism>
<protein>
    <recommendedName>
        <fullName evidence="12">Tryptophan synthase beta chain</fullName>
        <ecNumber evidence="12">4.2.1.20</ecNumber>
    </recommendedName>
</protein>
<dbReference type="GO" id="GO:0004834">
    <property type="term" value="F:tryptophan synthase activity"/>
    <property type="evidence" value="ECO:0007669"/>
    <property type="project" value="UniProtKB-UniRule"/>
</dbReference>
<dbReference type="SUPFAM" id="SSF53686">
    <property type="entry name" value="Tryptophan synthase beta subunit-like PLP-dependent enzymes"/>
    <property type="match status" value="1"/>
</dbReference>
<evidence type="ECO:0000256" key="2">
    <source>
        <dbReference type="ARBA" id="ARBA00002786"/>
    </source>
</evidence>
<comment type="caution">
    <text evidence="14">The sequence shown here is derived from an EMBL/GenBank/DDBJ whole genome shotgun (WGS) entry which is preliminary data.</text>
</comment>
<dbReference type="InterPro" id="IPR001926">
    <property type="entry name" value="TrpB-like_PALP"/>
</dbReference>
<dbReference type="PROSITE" id="PS00168">
    <property type="entry name" value="TRP_SYNTHASE_BETA"/>
    <property type="match status" value="1"/>
</dbReference>
<dbReference type="Proteomes" id="UP000678374">
    <property type="component" value="Unassembled WGS sequence"/>
</dbReference>
<keyword evidence="9 12" id="KW-0057">Aromatic amino acid biosynthesis</keyword>
<name>A0A940YCB2_9BURK</name>
<keyword evidence="15" id="KW-1185">Reference proteome</keyword>
<evidence type="ECO:0000313" key="15">
    <source>
        <dbReference type="Proteomes" id="UP000678374"/>
    </source>
</evidence>
<dbReference type="GO" id="GO:0030170">
    <property type="term" value="F:pyridoxal phosphate binding"/>
    <property type="evidence" value="ECO:0007669"/>
    <property type="project" value="InterPro"/>
</dbReference>
<dbReference type="PIRSF" id="PIRSF500824">
    <property type="entry name" value="TrpB_prok"/>
    <property type="match status" value="1"/>
</dbReference>
<evidence type="ECO:0000256" key="6">
    <source>
        <dbReference type="ARBA" id="ARBA00022605"/>
    </source>
</evidence>
<keyword evidence="8 12" id="KW-0663">Pyridoxal phosphate</keyword>
<dbReference type="PIRSF" id="PIRSF001413">
    <property type="entry name" value="Trp_syn_beta"/>
    <property type="match status" value="1"/>
</dbReference>
<feature type="domain" description="Tryptophan synthase beta chain-like PALP" evidence="13">
    <location>
        <begin position="76"/>
        <end position="415"/>
    </location>
</feature>
<comment type="function">
    <text evidence="2 12">The beta subunit is responsible for the synthesis of L-tryptophan from indole and L-serine.</text>
</comment>
<evidence type="ECO:0000313" key="14">
    <source>
        <dbReference type="EMBL" id="MBQ0957573.1"/>
    </source>
</evidence>
<evidence type="ECO:0000256" key="8">
    <source>
        <dbReference type="ARBA" id="ARBA00022898"/>
    </source>
</evidence>
<dbReference type="PANTHER" id="PTHR48077">
    <property type="entry name" value="TRYPTOPHAN SYNTHASE-RELATED"/>
    <property type="match status" value="1"/>
</dbReference>
<evidence type="ECO:0000256" key="3">
    <source>
        <dbReference type="ARBA" id="ARBA00004733"/>
    </source>
</evidence>
<evidence type="ECO:0000256" key="11">
    <source>
        <dbReference type="ARBA" id="ARBA00049047"/>
    </source>
</evidence>
<accession>A0A940YCB2</accession>
<dbReference type="AlphaFoldDB" id="A0A940YCB2"/>
<dbReference type="PANTHER" id="PTHR48077:SF6">
    <property type="entry name" value="TRYPTOPHAN SYNTHASE"/>
    <property type="match status" value="1"/>
</dbReference>
<comment type="catalytic activity">
    <reaction evidence="11 12">
        <text>(1S,2R)-1-C-(indol-3-yl)glycerol 3-phosphate + L-serine = D-glyceraldehyde 3-phosphate + L-tryptophan + H2O</text>
        <dbReference type="Rhea" id="RHEA:10532"/>
        <dbReference type="ChEBI" id="CHEBI:15377"/>
        <dbReference type="ChEBI" id="CHEBI:33384"/>
        <dbReference type="ChEBI" id="CHEBI:57912"/>
        <dbReference type="ChEBI" id="CHEBI:58866"/>
        <dbReference type="ChEBI" id="CHEBI:59776"/>
        <dbReference type="EC" id="4.2.1.20"/>
    </reaction>
</comment>
<dbReference type="RefSeq" id="WP_210799883.1">
    <property type="nucleotide sequence ID" value="NZ_JAGQDE010000001.1"/>
</dbReference>